<dbReference type="GO" id="GO:0010468">
    <property type="term" value="P:regulation of gene expression"/>
    <property type="evidence" value="ECO:0007669"/>
    <property type="project" value="TreeGrafter"/>
</dbReference>
<reference evidence="4" key="1">
    <citation type="journal article" date="2018" name="Nat. Microbiol.">
        <title>Leveraging single-cell genomics to expand the fungal tree of life.</title>
        <authorList>
            <person name="Ahrendt S.R."/>
            <person name="Quandt C.A."/>
            <person name="Ciobanu D."/>
            <person name="Clum A."/>
            <person name="Salamov A."/>
            <person name="Andreopoulos B."/>
            <person name="Cheng J.F."/>
            <person name="Woyke T."/>
            <person name="Pelin A."/>
            <person name="Henrissat B."/>
            <person name="Reynolds N.K."/>
            <person name="Benny G.L."/>
            <person name="Smith M.E."/>
            <person name="James T.Y."/>
            <person name="Grigoriev I.V."/>
        </authorList>
    </citation>
    <scope>NUCLEOTIDE SEQUENCE [LARGE SCALE GENOMIC DNA]</scope>
    <source>
        <strain evidence="4">Benny S71-1</strain>
    </source>
</reference>
<dbReference type="AlphaFoldDB" id="A0A4V1J1J7"/>
<dbReference type="OrthoDB" id="9547406at2759"/>
<evidence type="ECO:0000259" key="2">
    <source>
        <dbReference type="PROSITE" id="PS51184"/>
    </source>
</evidence>
<dbReference type="GO" id="GO:0032454">
    <property type="term" value="F:histone H3K9 demethylase activity"/>
    <property type="evidence" value="ECO:0007669"/>
    <property type="project" value="TreeGrafter"/>
</dbReference>
<feature type="compositionally biased region" description="Basic and acidic residues" evidence="1">
    <location>
        <begin position="108"/>
        <end position="123"/>
    </location>
</feature>
<evidence type="ECO:0000313" key="3">
    <source>
        <dbReference type="EMBL" id="RKP25299.1"/>
    </source>
</evidence>
<evidence type="ECO:0000313" key="4">
    <source>
        <dbReference type="Proteomes" id="UP000278143"/>
    </source>
</evidence>
<dbReference type="PANTHER" id="PTHR10694">
    <property type="entry name" value="LYSINE-SPECIFIC DEMETHYLASE"/>
    <property type="match status" value="1"/>
</dbReference>
<dbReference type="InterPro" id="IPR003347">
    <property type="entry name" value="JmjC_dom"/>
</dbReference>
<dbReference type="PROSITE" id="PS51184">
    <property type="entry name" value="JMJC"/>
    <property type="match status" value="1"/>
</dbReference>
<feature type="region of interest" description="Disordered" evidence="1">
    <location>
        <begin position="64"/>
        <end position="123"/>
    </location>
</feature>
<protein>
    <recommendedName>
        <fullName evidence="2">JmjC domain-containing protein</fullName>
    </recommendedName>
</protein>
<feature type="non-terminal residue" evidence="3">
    <location>
        <position position="1"/>
    </location>
</feature>
<dbReference type="GO" id="GO:0000785">
    <property type="term" value="C:chromatin"/>
    <property type="evidence" value="ECO:0007669"/>
    <property type="project" value="TreeGrafter"/>
</dbReference>
<organism evidence="3 4">
    <name type="scientific">Syncephalis pseudoplumigaleata</name>
    <dbReference type="NCBI Taxonomy" id="1712513"/>
    <lineage>
        <taxon>Eukaryota</taxon>
        <taxon>Fungi</taxon>
        <taxon>Fungi incertae sedis</taxon>
        <taxon>Zoopagomycota</taxon>
        <taxon>Zoopagomycotina</taxon>
        <taxon>Zoopagomycetes</taxon>
        <taxon>Zoopagales</taxon>
        <taxon>Piptocephalidaceae</taxon>
        <taxon>Syncephalis</taxon>
    </lineage>
</organism>
<dbReference type="EMBL" id="KZ989806">
    <property type="protein sequence ID" value="RKP25299.1"/>
    <property type="molecule type" value="Genomic_DNA"/>
</dbReference>
<dbReference type="GO" id="GO:0051864">
    <property type="term" value="F:histone H3K36 demethylase activity"/>
    <property type="evidence" value="ECO:0007669"/>
    <property type="project" value="TreeGrafter"/>
</dbReference>
<dbReference type="PANTHER" id="PTHR10694:SF7">
    <property type="entry name" value="[HISTONE H3]-TRIMETHYL-L-LYSINE(9) DEMETHYLASE"/>
    <property type="match status" value="1"/>
</dbReference>
<gene>
    <name evidence="3" type="ORF">SYNPS1DRAFT_22719</name>
</gene>
<dbReference type="Proteomes" id="UP000278143">
    <property type="component" value="Unassembled WGS sequence"/>
</dbReference>
<keyword evidence="4" id="KW-1185">Reference proteome</keyword>
<name>A0A4V1J1J7_9FUNG</name>
<dbReference type="GO" id="GO:0005634">
    <property type="term" value="C:nucleus"/>
    <property type="evidence" value="ECO:0007669"/>
    <property type="project" value="TreeGrafter"/>
</dbReference>
<feature type="domain" description="JmjC" evidence="2">
    <location>
        <begin position="1"/>
        <end position="46"/>
    </location>
</feature>
<dbReference type="Pfam" id="PF02373">
    <property type="entry name" value="JmjC"/>
    <property type="match status" value="1"/>
</dbReference>
<dbReference type="SUPFAM" id="SSF51197">
    <property type="entry name" value="Clavaminate synthase-like"/>
    <property type="match status" value="1"/>
</dbReference>
<sequence length="123" mass="13474">KEHEFVLTFPRGYHAGYNLGYNCAESVNFALDYWIPYGKKARNCQCIGDTSPDKDVPVILVPALAAPHKPSPSKRPTVSVRAGNGGKQPQPQPQHPDTPAVQQTSSRDLFDLVLKKPEPPING</sequence>
<evidence type="ECO:0000256" key="1">
    <source>
        <dbReference type="SAM" id="MobiDB-lite"/>
    </source>
</evidence>
<proteinExistence type="predicted"/>
<accession>A0A4V1J1J7</accession>
<dbReference type="Gene3D" id="2.60.120.650">
    <property type="entry name" value="Cupin"/>
    <property type="match status" value="1"/>
</dbReference>